<dbReference type="InterPro" id="IPR021246">
    <property type="entry name" value="DUF2797"/>
</dbReference>
<keyword evidence="2" id="KW-1185">Reference proteome</keyword>
<accession>A0A1I4F0Y6</accession>
<name>A0A1I4F0Y6_9EURY</name>
<dbReference type="Proteomes" id="UP000199607">
    <property type="component" value="Unassembled WGS sequence"/>
</dbReference>
<evidence type="ECO:0000313" key="1">
    <source>
        <dbReference type="EMBL" id="SFL11652.1"/>
    </source>
</evidence>
<gene>
    <name evidence="1" type="ORF">SAMN04487950_2553</name>
</gene>
<evidence type="ECO:0000313" key="2">
    <source>
        <dbReference type="Proteomes" id="UP000199607"/>
    </source>
</evidence>
<protein>
    <recommendedName>
        <fullName evidence="3">DUF2797 domain-containing protein</fullName>
    </recommendedName>
</protein>
<dbReference type="STRING" id="553466.SAMN04487950_2553"/>
<organism evidence="1 2">
    <name type="scientific">Halogranum rubrum</name>
    <dbReference type="NCBI Taxonomy" id="553466"/>
    <lineage>
        <taxon>Archaea</taxon>
        <taxon>Methanobacteriati</taxon>
        <taxon>Methanobacteriota</taxon>
        <taxon>Stenosarchaea group</taxon>
        <taxon>Halobacteria</taxon>
        <taxon>Halobacteriales</taxon>
        <taxon>Haloferacaceae</taxon>
    </lineage>
</organism>
<dbReference type="RefSeq" id="WP_089869818.1">
    <property type="nucleotide sequence ID" value="NZ_FOTC01000002.1"/>
</dbReference>
<proteinExistence type="predicted"/>
<sequence length="251" mass="27870">MQIVGYDTSAEAGLLLSDGDELDYVSLDAGTELAYTLGERYCAGTIHEDTHLACDADRAPYCADHQYTWVCARCTGTCLKDEMDCYDDHAVYLAAFAPDVFKVGVTKQWRLDTRLREQGADRAAHIRTVENGRVAREIEAGIADADDVTDRVRVPTKRRGLHQHVDDEAWTDFLAEFDPIETFTFDYDLNLTDRPMAETIATGTVRGTKGRLLVLDHAGSTYAVDVRDLVGYEITEGRTERDVQSSLGAFG</sequence>
<dbReference type="AlphaFoldDB" id="A0A1I4F0Y6"/>
<dbReference type="EMBL" id="FOTC01000002">
    <property type="protein sequence ID" value="SFL11652.1"/>
    <property type="molecule type" value="Genomic_DNA"/>
</dbReference>
<evidence type="ECO:0008006" key="3">
    <source>
        <dbReference type="Google" id="ProtNLM"/>
    </source>
</evidence>
<dbReference type="Pfam" id="PF10977">
    <property type="entry name" value="DUF2797"/>
    <property type="match status" value="1"/>
</dbReference>
<reference evidence="2" key="1">
    <citation type="submission" date="2016-10" db="EMBL/GenBank/DDBJ databases">
        <authorList>
            <person name="Varghese N."/>
            <person name="Submissions S."/>
        </authorList>
    </citation>
    <scope>NUCLEOTIDE SEQUENCE [LARGE SCALE GENOMIC DNA]</scope>
    <source>
        <strain evidence="2">CGMCC 1.7738</strain>
    </source>
</reference>